<dbReference type="Proteomes" id="UP000516428">
    <property type="component" value="Chromosome"/>
</dbReference>
<evidence type="ECO:0000256" key="2">
    <source>
        <dbReference type="SAM" id="SignalP"/>
    </source>
</evidence>
<sequence length="83" mass="7868">MSNIMRVLATCAVAGAALATAGTAQAATTQIAPASLPTPLGPVGENNNADLPSLGGGLLDQATAGQGVTQNIQGSTLGGLPLG</sequence>
<gene>
    <name evidence="3" type="ORF">IAG42_01245</name>
</gene>
<protein>
    <recommendedName>
        <fullName evidence="5">Secreted protein</fullName>
    </recommendedName>
</protein>
<feature type="chain" id="PRO_5028911653" description="Secreted protein" evidence="2">
    <location>
        <begin position="27"/>
        <end position="83"/>
    </location>
</feature>
<dbReference type="AlphaFoldDB" id="A0A7H1B0W4"/>
<dbReference type="RefSeq" id="WP_188335124.1">
    <property type="nucleotide sequence ID" value="NZ_CP061281.1"/>
</dbReference>
<keyword evidence="4" id="KW-1185">Reference proteome</keyword>
<evidence type="ECO:0000256" key="1">
    <source>
        <dbReference type="SAM" id="MobiDB-lite"/>
    </source>
</evidence>
<evidence type="ECO:0000313" key="4">
    <source>
        <dbReference type="Proteomes" id="UP000516428"/>
    </source>
</evidence>
<dbReference type="EMBL" id="CP061281">
    <property type="protein sequence ID" value="QNS02369.1"/>
    <property type="molecule type" value="Genomic_DNA"/>
</dbReference>
<feature type="region of interest" description="Disordered" evidence="1">
    <location>
        <begin position="35"/>
        <end position="56"/>
    </location>
</feature>
<dbReference type="KEGG" id="sxn:IAG42_01245"/>
<keyword evidence="2" id="KW-0732">Signal</keyword>
<reference evidence="3 4" key="1">
    <citation type="submission" date="2020-09" db="EMBL/GenBank/DDBJ databases">
        <title>A novel species.</title>
        <authorList>
            <person name="Gao J."/>
        </authorList>
    </citation>
    <scope>NUCLEOTIDE SEQUENCE [LARGE SCALE GENOMIC DNA]</scope>
    <source>
        <strain evidence="3 4">CRXT-Y-14</strain>
    </source>
</reference>
<organism evidence="3 4">
    <name type="scientific">Streptomyces xanthii</name>
    <dbReference type="NCBI Taxonomy" id="2768069"/>
    <lineage>
        <taxon>Bacteria</taxon>
        <taxon>Bacillati</taxon>
        <taxon>Actinomycetota</taxon>
        <taxon>Actinomycetes</taxon>
        <taxon>Kitasatosporales</taxon>
        <taxon>Streptomycetaceae</taxon>
        <taxon>Streptomyces</taxon>
    </lineage>
</organism>
<proteinExistence type="predicted"/>
<feature type="signal peptide" evidence="2">
    <location>
        <begin position="1"/>
        <end position="26"/>
    </location>
</feature>
<evidence type="ECO:0008006" key="5">
    <source>
        <dbReference type="Google" id="ProtNLM"/>
    </source>
</evidence>
<accession>A0A7H1B0W4</accession>
<evidence type="ECO:0000313" key="3">
    <source>
        <dbReference type="EMBL" id="QNS02369.1"/>
    </source>
</evidence>
<name>A0A7H1B0W4_9ACTN</name>